<feature type="compositionally biased region" description="Polar residues" evidence="1">
    <location>
        <begin position="557"/>
        <end position="566"/>
    </location>
</feature>
<dbReference type="GeneID" id="112681525"/>
<keyword evidence="2" id="KW-1185">Reference proteome</keyword>
<accession>A0A8B8F9U0</accession>
<organism evidence="2 3">
    <name type="scientific">Sipha flava</name>
    <name type="common">yellow sugarcane aphid</name>
    <dbReference type="NCBI Taxonomy" id="143950"/>
    <lineage>
        <taxon>Eukaryota</taxon>
        <taxon>Metazoa</taxon>
        <taxon>Ecdysozoa</taxon>
        <taxon>Arthropoda</taxon>
        <taxon>Hexapoda</taxon>
        <taxon>Insecta</taxon>
        <taxon>Pterygota</taxon>
        <taxon>Neoptera</taxon>
        <taxon>Paraneoptera</taxon>
        <taxon>Hemiptera</taxon>
        <taxon>Sternorrhyncha</taxon>
        <taxon>Aphidomorpha</taxon>
        <taxon>Aphidoidea</taxon>
        <taxon>Aphididae</taxon>
        <taxon>Sipha</taxon>
    </lineage>
</organism>
<proteinExistence type="predicted"/>
<dbReference type="AlphaFoldDB" id="A0A8B8F9U0"/>
<evidence type="ECO:0000256" key="1">
    <source>
        <dbReference type="SAM" id="MobiDB-lite"/>
    </source>
</evidence>
<gene>
    <name evidence="3" type="primary">LOC112681525</name>
</gene>
<dbReference type="OrthoDB" id="6597347at2759"/>
<feature type="region of interest" description="Disordered" evidence="1">
    <location>
        <begin position="529"/>
        <end position="569"/>
    </location>
</feature>
<dbReference type="PANTHER" id="PTHR35385">
    <property type="entry name" value="PROTEIN B, PUTATIVE-RELATED-RELATED"/>
    <property type="match status" value="1"/>
</dbReference>
<sequence>MFLGICDSPQQYIVRANNIENNESAKKFIHLFTTVTNTSYIFNFELQNPTKVIFHKYFICHHTSKKKSTNQITERNTGCLSSIDILLKKNNKNTRKNDDYLKYSPPLNASIKIVWTHNHAVDSCDALKFLRTKSETNNVFLEYFENGLTPSEAKHLHENKLLVQENSCTLLANANINPTMRHVYYLHDERRKDNFGPVHEPLPKLQEKIVVYNEKGVQIMIKTNNPWAAIVVIPIMKRAQDMKCSREIIFIDSSSSVDTTNTTITNILSPSKAGAIPLAIRIHEGQTEESYIGALLLLQKNFPNCFGGIESPLVFMTDDSAAEKNALSKLWPKQFLCHFHMCQAERRWLHDSKNGINLNNRLPLMKLFQSAMYSMSEEEFKNIESRIKYEAPTNFIKRFENNCKRQEQWESLPSSSEIVSETLNQTMNNSENCENNECIIKETTTSNEISSVPQNINTYTQIRDTDDILNSNVAIVQSEWSRLQDMIPTLPEPILNKLGYRLKKITNSSQFASFMYSLSIKSSNINKRRGQIKVQSTSISRRKEGITRGSRRINSGKRPNNQSLNTNKKRLHKLSYNMAKNQLNAKSHGKNH</sequence>
<reference evidence="3" key="1">
    <citation type="submission" date="2025-08" db="UniProtKB">
        <authorList>
            <consortium name="RefSeq"/>
        </authorList>
    </citation>
    <scope>IDENTIFICATION</scope>
</reference>
<protein>
    <submittedName>
        <fullName evidence="3">Uncharacterized protein LOC112681525</fullName>
    </submittedName>
</protein>
<dbReference type="Proteomes" id="UP000694846">
    <property type="component" value="Unplaced"/>
</dbReference>
<name>A0A8B8F9U0_9HEMI</name>
<dbReference type="RefSeq" id="XP_025407558.1">
    <property type="nucleotide sequence ID" value="XM_025551773.1"/>
</dbReference>
<evidence type="ECO:0000313" key="2">
    <source>
        <dbReference type="Proteomes" id="UP000694846"/>
    </source>
</evidence>
<dbReference type="PANTHER" id="PTHR35385:SF2">
    <property type="entry name" value="PROTEIN B, PUTATIVE-RELATED"/>
    <property type="match status" value="1"/>
</dbReference>
<evidence type="ECO:0000313" key="3">
    <source>
        <dbReference type="RefSeq" id="XP_025407558.1"/>
    </source>
</evidence>